<dbReference type="Pfam" id="PF04255">
    <property type="entry name" value="DUF433"/>
    <property type="match status" value="1"/>
</dbReference>
<name>A0ABT7AWT9_9CYAN</name>
<dbReference type="InterPro" id="IPR009057">
    <property type="entry name" value="Homeodomain-like_sf"/>
</dbReference>
<reference evidence="1 2" key="1">
    <citation type="submission" date="2023-01" db="EMBL/GenBank/DDBJ databases">
        <title>Novel diversity within Roseofilum (Cyanobacteria; Desertifilaceae) from marine benthic mats with descriptions of four novel species.</title>
        <authorList>
            <person name="Wang Y."/>
            <person name="Berthold D.E."/>
            <person name="Hu J."/>
            <person name="Lefler F.W."/>
            <person name="Laughinghouse H.D. IV."/>
        </authorList>
    </citation>
    <scope>NUCLEOTIDE SEQUENCE [LARGE SCALE GENOMIC DNA]</scope>
    <source>
        <strain evidence="1 2">BLCC-M154</strain>
    </source>
</reference>
<evidence type="ECO:0000313" key="2">
    <source>
        <dbReference type="Proteomes" id="UP001235303"/>
    </source>
</evidence>
<comment type="caution">
    <text evidence="1">The sequence shown here is derived from an EMBL/GenBank/DDBJ whole genome shotgun (WGS) entry which is preliminary data.</text>
</comment>
<proteinExistence type="predicted"/>
<organism evidence="1 2">
    <name type="scientific">Roseofilum acuticapitatum BLCC-M154</name>
    <dbReference type="NCBI Taxonomy" id="3022444"/>
    <lineage>
        <taxon>Bacteria</taxon>
        <taxon>Bacillati</taxon>
        <taxon>Cyanobacteriota</taxon>
        <taxon>Cyanophyceae</taxon>
        <taxon>Desertifilales</taxon>
        <taxon>Desertifilaceae</taxon>
        <taxon>Roseofilum</taxon>
        <taxon>Roseofilum acuticapitatum</taxon>
    </lineage>
</organism>
<keyword evidence="2" id="KW-1185">Reference proteome</keyword>
<protein>
    <submittedName>
        <fullName evidence="1">DUF433 domain-containing protein</fullName>
    </submittedName>
</protein>
<dbReference type="Proteomes" id="UP001235303">
    <property type="component" value="Unassembled WGS sequence"/>
</dbReference>
<dbReference type="InterPro" id="IPR036388">
    <property type="entry name" value="WH-like_DNA-bd_sf"/>
</dbReference>
<dbReference type="RefSeq" id="WP_283755128.1">
    <property type="nucleotide sequence ID" value="NZ_JAQOSP010000115.1"/>
</dbReference>
<dbReference type="InterPro" id="IPR007367">
    <property type="entry name" value="DUF433"/>
</dbReference>
<evidence type="ECO:0000313" key="1">
    <source>
        <dbReference type="EMBL" id="MDJ1171375.1"/>
    </source>
</evidence>
<sequence>MVSLSEQSVKIIRTERGLTISGTRITLYDIIDHLKAQYPQKFIRDSFNLTNKQIDAALTYIEKHQAEVEVEYQEILKTAEETRQYWEEYNRERFAKIAASSPKKGHELVRVKLEENKKLRASRQCRNCDRS</sequence>
<accession>A0ABT7AWT9</accession>
<dbReference type="Gene3D" id="1.10.10.10">
    <property type="entry name" value="Winged helix-like DNA-binding domain superfamily/Winged helix DNA-binding domain"/>
    <property type="match status" value="1"/>
</dbReference>
<gene>
    <name evidence="1" type="ORF">PMG71_18245</name>
</gene>
<dbReference type="SUPFAM" id="SSF46689">
    <property type="entry name" value="Homeodomain-like"/>
    <property type="match status" value="1"/>
</dbReference>
<dbReference type="EMBL" id="JAQOSP010000115">
    <property type="protein sequence ID" value="MDJ1171375.1"/>
    <property type="molecule type" value="Genomic_DNA"/>
</dbReference>